<evidence type="ECO:0000259" key="2">
    <source>
        <dbReference type="Pfam" id="PF10502"/>
    </source>
</evidence>
<name>C5CWH3_VARPS</name>
<evidence type="ECO:0000256" key="1">
    <source>
        <dbReference type="SAM" id="SignalP"/>
    </source>
</evidence>
<dbReference type="GO" id="GO:0004252">
    <property type="term" value="F:serine-type endopeptidase activity"/>
    <property type="evidence" value="ECO:0007669"/>
    <property type="project" value="InterPro"/>
</dbReference>
<dbReference type="HOGENOM" id="CLU_104604_0_0_4"/>
<evidence type="ECO:0000313" key="3">
    <source>
        <dbReference type="EMBL" id="ACS18728.1"/>
    </source>
</evidence>
<keyword evidence="3" id="KW-0812">Transmembrane</keyword>
<dbReference type="InterPro" id="IPR036286">
    <property type="entry name" value="LexA/Signal_pep-like_sf"/>
</dbReference>
<dbReference type="STRING" id="543728.Vapar_2090"/>
<dbReference type="MEROPS" id="S26.014"/>
<protein>
    <submittedName>
        <fullName evidence="3">Putative conjugal transfer TRAF transmembrane protein</fullName>
    </submittedName>
</protein>
<dbReference type="AlphaFoldDB" id="C5CWH3"/>
<dbReference type="CDD" id="cd06530">
    <property type="entry name" value="S26_SPase_I"/>
    <property type="match status" value="1"/>
</dbReference>
<keyword evidence="3" id="KW-0472">Membrane</keyword>
<dbReference type="EMBL" id="CP001635">
    <property type="protein sequence ID" value="ACS18728.1"/>
    <property type="molecule type" value="Genomic_DNA"/>
</dbReference>
<dbReference type="OrthoDB" id="5360818at2"/>
<feature type="chain" id="PRO_5002950034" evidence="1">
    <location>
        <begin position="22"/>
        <end position="177"/>
    </location>
</feature>
<organism evidence="3">
    <name type="scientific">Variovorax paradoxus (strain S110)</name>
    <dbReference type="NCBI Taxonomy" id="543728"/>
    <lineage>
        <taxon>Bacteria</taxon>
        <taxon>Pseudomonadati</taxon>
        <taxon>Pseudomonadota</taxon>
        <taxon>Betaproteobacteria</taxon>
        <taxon>Burkholderiales</taxon>
        <taxon>Comamonadaceae</taxon>
        <taxon>Variovorax</taxon>
    </lineage>
</organism>
<dbReference type="Gene3D" id="2.10.109.10">
    <property type="entry name" value="Umud Fragment, subunit A"/>
    <property type="match status" value="1"/>
</dbReference>
<dbReference type="eggNOG" id="COG4959">
    <property type="taxonomic scope" value="Bacteria"/>
</dbReference>
<proteinExistence type="predicted"/>
<keyword evidence="1" id="KW-0732">Signal</keyword>
<feature type="domain" description="Peptidase S26" evidence="2">
    <location>
        <begin position="25"/>
        <end position="172"/>
    </location>
</feature>
<dbReference type="GO" id="GO:0006465">
    <property type="term" value="P:signal peptide processing"/>
    <property type="evidence" value="ECO:0007669"/>
    <property type="project" value="InterPro"/>
</dbReference>
<dbReference type="Pfam" id="PF10502">
    <property type="entry name" value="Peptidase_S26"/>
    <property type="match status" value="1"/>
</dbReference>
<feature type="signal peptide" evidence="1">
    <location>
        <begin position="1"/>
        <end position="21"/>
    </location>
</feature>
<accession>C5CWH3</accession>
<sequence length="177" mass="18798" precursor="true">MTPRLLFACMGVGLAALCAPAAMPVATRDRVLVVYNPSDSLPRGWYRIDGLDSAASLHVGSIVLARLPADVAAFAARRGYLPSGVPILKRIGARTPQSVCVCDQLVRIDGAVAASLRTHDSALRPLQAWSQCRPLAADELFLLGDTNPASFDSRYFGPISASAVLGVARPLWTWSAP</sequence>
<dbReference type="KEGG" id="vap:Vapar_2090"/>
<gene>
    <name evidence="3" type="ordered locus">Vapar_2090</name>
</gene>
<dbReference type="SUPFAM" id="SSF51306">
    <property type="entry name" value="LexA/Signal peptidase"/>
    <property type="match status" value="1"/>
</dbReference>
<reference evidence="3" key="1">
    <citation type="submission" date="2009-06" db="EMBL/GenBank/DDBJ databases">
        <title>Complete sequence of chromosome 1 of Variovorax paradoxus S110.</title>
        <authorList>
            <consortium name="US DOE Joint Genome Institute"/>
            <person name="Lucas S."/>
            <person name="Copeland A."/>
            <person name="Lapidus A."/>
            <person name="Glavina del Rio T."/>
            <person name="Tice H."/>
            <person name="Bruce D."/>
            <person name="Goodwin L."/>
            <person name="Pitluck S."/>
            <person name="Chertkov O."/>
            <person name="Brettin T."/>
            <person name="Detter J.C."/>
            <person name="Han C."/>
            <person name="Larimer F."/>
            <person name="Land M."/>
            <person name="Hauser L."/>
            <person name="Kyrpides N."/>
            <person name="Ovchinnikova G."/>
            <person name="Orwin P."/>
            <person name="Leadbetter J.R."/>
            <person name="Spain J.C."/>
            <person name="Han J.I."/>
        </authorList>
    </citation>
    <scope>NUCLEOTIDE SEQUENCE</scope>
    <source>
        <strain evidence="3">S110</strain>
    </source>
</reference>
<dbReference type="InterPro" id="IPR019533">
    <property type="entry name" value="Peptidase_S26"/>
</dbReference>